<dbReference type="EMBL" id="NJHN03000040">
    <property type="protein sequence ID" value="KAH9421486.1"/>
    <property type="molecule type" value="Genomic_DNA"/>
</dbReference>
<keyword evidence="3" id="KW-1185">Reference proteome</keyword>
<evidence type="ECO:0000313" key="2">
    <source>
        <dbReference type="EMBL" id="KAH9421486.1"/>
    </source>
</evidence>
<reference evidence="2 3" key="1">
    <citation type="journal article" date="2018" name="J. Allergy Clin. Immunol.">
        <title>High-quality assembly of Dermatophagoides pteronyssinus genome and transcriptome reveals a wide range of novel allergens.</title>
        <authorList>
            <person name="Liu X.Y."/>
            <person name="Yang K.Y."/>
            <person name="Wang M.Q."/>
            <person name="Kwok J.S."/>
            <person name="Zeng X."/>
            <person name="Yang Z."/>
            <person name="Xiao X.J."/>
            <person name="Lau C.P."/>
            <person name="Li Y."/>
            <person name="Huang Z.M."/>
            <person name="Ba J.G."/>
            <person name="Yim A.K."/>
            <person name="Ouyang C.Y."/>
            <person name="Ngai S.M."/>
            <person name="Chan T.F."/>
            <person name="Leung E.L."/>
            <person name="Liu L."/>
            <person name="Liu Z.G."/>
            <person name="Tsui S.K."/>
        </authorList>
    </citation>
    <scope>NUCLEOTIDE SEQUENCE [LARGE SCALE GENOMIC DNA]</scope>
    <source>
        <strain evidence="2">Derp</strain>
    </source>
</reference>
<accession>A0ABQ8JFV0</accession>
<name>A0ABQ8JFV0_DERPT</name>
<feature type="region of interest" description="Disordered" evidence="1">
    <location>
        <begin position="41"/>
        <end position="64"/>
    </location>
</feature>
<organism evidence="2 3">
    <name type="scientific">Dermatophagoides pteronyssinus</name>
    <name type="common">European house dust mite</name>
    <dbReference type="NCBI Taxonomy" id="6956"/>
    <lineage>
        <taxon>Eukaryota</taxon>
        <taxon>Metazoa</taxon>
        <taxon>Ecdysozoa</taxon>
        <taxon>Arthropoda</taxon>
        <taxon>Chelicerata</taxon>
        <taxon>Arachnida</taxon>
        <taxon>Acari</taxon>
        <taxon>Acariformes</taxon>
        <taxon>Sarcoptiformes</taxon>
        <taxon>Astigmata</taxon>
        <taxon>Psoroptidia</taxon>
        <taxon>Analgoidea</taxon>
        <taxon>Pyroglyphidae</taxon>
        <taxon>Dermatophagoidinae</taxon>
        <taxon>Dermatophagoides</taxon>
    </lineage>
</organism>
<dbReference type="Proteomes" id="UP000887458">
    <property type="component" value="Unassembled WGS sequence"/>
</dbReference>
<gene>
    <name evidence="2" type="ORF">DERP_012218</name>
</gene>
<evidence type="ECO:0000256" key="1">
    <source>
        <dbReference type="SAM" id="MobiDB-lite"/>
    </source>
</evidence>
<proteinExistence type="predicted"/>
<reference evidence="2 3" key="2">
    <citation type="journal article" date="2022" name="Mol. Biol. Evol.">
        <title>Comparative Genomics Reveals Insights into the Divergent Evolution of Astigmatic Mites and Household Pest Adaptations.</title>
        <authorList>
            <person name="Xiong Q."/>
            <person name="Wan A.T."/>
            <person name="Liu X."/>
            <person name="Fung C.S."/>
            <person name="Xiao X."/>
            <person name="Malainual N."/>
            <person name="Hou J."/>
            <person name="Wang L."/>
            <person name="Wang M."/>
            <person name="Yang K.Y."/>
            <person name="Cui Y."/>
            <person name="Leung E.L."/>
            <person name="Nong W."/>
            <person name="Shin S.K."/>
            <person name="Au S.W."/>
            <person name="Jeong K.Y."/>
            <person name="Chew F.T."/>
            <person name="Hui J.H."/>
            <person name="Leung T.F."/>
            <person name="Tungtrongchitr A."/>
            <person name="Zhong N."/>
            <person name="Liu Z."/>
            <person name="Tsui S.K."/>
        </authorList>
    </citation>
    <scope>NUCLEOTIDE SEQUENCE [LARGE SCALE GENOMIC DNA]</scope>
    <source>
        <strain evidence="2">Derp</strain>
    </source>
</reference>
<protein>
    <submittedName>
        <fullName evidence="2">Uncharacterized protein</fullName>
    </submittedName>
</protein>
<sequence length="64" mass="7600">MTRKKFLFFLFYVTVLYSDVMIMRSIQRSTFVHGPSSSAWYNNNNNDNNNNNNVSLYKNKRGKL</sequence>
<comment type="caution">
    <text evidence="2">The sequence shown here is derived from an EMBL/GenBank/DDBJ whole genome shotgun (WGS) entry which is preliminary data.</text>
</comment>
<feature type="compositionally biased region" description="Low complexity" evidence="1">
    <location>
        <begin position="42"/>
        <end position="53"/>
    </location>
</feature>
<evidence type="ECO:0000313" key="3">
    <source>
        <dbReference type="Proteomes" id="UP000887458"/>
    </source>
</evidence>